<dbReference type="AlphaFoldDB" id="A0AAE0NXW3"/>
<feature type="binding site" evidence="6">
    <location>
        <position position="287"/>
    </location>
    <ligand>
        <name>Mg(2+)</name>
        <dbReference type="ChEBI" id="CHEBI:18420"/>
        <label>1</label>
    </ligand>
</feature>
<dbReference type="PANTHER" id="PTHR22748:SF14">
    <property type="entry name" value="ENDONUCLEASE_EXONUCLEASE_PHOSPHATASE DOMAIN-CONTAINING PROTEIN"/>
    <property type="match status" value="1"/>
</dbReference>
<feature type="site" description="Interaction with DNA substrate" evidence="7">
    <location>
        <position position="413"/>
    </location>
</feature>
<dbReference type="GO" id="GO:0003906">
    <property type="term" value="F:DNA-(apurinic or apyrimidinic site) endonuclease activity"/>
    <property type="evidence" value="ECO:0007669"/>
    <property type="project" value="TreeGrafter"/>
</dbReference>
<feature type="compositionally biased region" description="Basic and acidic residues" evidence="8">
    <location>
        <begin position="210"/>
        <end position="219"/>
    </location>
</feature>
<dbReference type="GO" id="GO:0008081">
    <property type="term" value="F:phosphoric diester hydrolase activity"/>
    <property type="evidence" value="ECO:0007669"/>
    <property type="project" value="TreeGrafter"/>
</dbReference>
<evidence type="ECO:0000256" key="3">
    <source>
        <dbReference type="ARBA" id="ARBA00022801"/>
    </source>
</evidence>
<name>A0AAE0NXW3_9PEZI</name>
<dbReference type="Pfam" id="PF03372">
    <property type="entry name" value="Exo_endo_phos"/>
    <property type="match status" value="1"/>
</dbReference>
<evidence type="ECO:0000256" key="1">
    <source>
        <dbReference type="ARBA" id="ARBA00007092"/>
    </source>
</evidence>
<evidence type="ECO:0000256" key="6">
    <source>
        <dbReference type="PIRSR" id="PIRSR604808-2"/>
    </source>
</evidence>
<feature type="site" description="Important for catalytic activity" evidence="7">
    <location>
        <position position="382"/>
    </location>
</feature>
<dbReference type="InterPro" id="IPR004808">
    <property type="entry name" value="AP_endonuc_1"/>
</dbReference>
<keyword evidence="3" id="KW-0378">Hydrolase</keyword>
<evidence type="ECO:0000313" key="11">
    <source>
        <dbReference type="Proteomes" id="UP001285441"/>
    </source>
</evidence>
<dbReference type="EMBL" id="JAULSW010000002">
    <property type="protein sequence ID" value="KAK3389711.1"/>
    <property type="molecule type" value="Genomic_DNA"/>
</dbReference>
<dbReference type="Gene3D" id="3.60.10.10">
    <property type="entry name" value="Endonuclease/exonuclease/phosphatase"/>
    <property type="match status" value="1"/>
</dbReference>
<feature type="domain" description="Endonuclease/exonuclease/phosphatase" evidence="9">
    <location>
        <begin position="42"/>
        <end position="413"/>
    </location>
</feature>
<evidence type="ECO:0000256" key="7">
    <source>
        <dbReference type="PIRSR" id="PIRSR604808-3"/>
    </source>
</evidence>
<feature type="active site" evidence="5">
    <location>
        <position position="236"/>
    </location>
</feature>
<accession>A0AAE0NXW3</accession>
<protein>
    <submittedName>
        <fullName evidence="10">Endonuclease/exonuclease/phosphatase</fullName>
    </submittedName>
</protein>
<feature type="site" description="Transition state stabilizer" evidence="7">
    <location>
        <position position="289"/>
    </location>
</feature>
<feature type="active site" description="Proton donor/acceptor" evidence="5">
    <location>
        <position position="287"/>
    </location>
</feature>
<feature type="active site" description="Proton acceptor" evidence="5">
    <location>
        <position position="413"/>
    </location>
</feature>
<feature type="compositionally biased region" description="Polar residues" evidence="8">
    <location>
        <begin position="18"/>
        <end position="31"/>
    </location>
</feature>
<gene>
    <name evidence="10" type="ORF">B0H63DRAFT_537755</name>
</gene>
<comment type="similarity">
    <text evidence="1">Belongs to the DNA repair enzymes AP/ExoA family.</text>
</comment>
<feature type="compositionally biased region" description="Low complexity" evidence="8">
    <location>
        <begin position="197"/>
        <end position="209"/>
    </location>
</feature>
<keyword evidence="4 6" id="KW-0460">Magnesium</keyword>
<keyword evidence="10" id="KW-0540">Nuclease</keyword>
<dbReference type="PANTHER" id="PTHR22748">
    <property type="entry name" value="AP ENDONUCLEASE"/>
    <property type="match status" value="1"/>
</dbReference>
<keyword evidence="10" id="KW-0255">Endonuclease</keyword>
<dbReference type="GO" id="GO:0006284">
    <property type="term" value="P:base-excision repair"/>
    <property type="evidence" value="ECO:0007669"/>
    <property type="project" value="TreeGrafter"/>
</dbReference>
<dbReference type="InterPro" id="IPR005135">
    <property type="entry name" value="Endo/exonuclease/phosphatase"/>
</dbReference>
<sequence length="422" mass="47221">MDRDISPPPVKRGKITPAQKQNESNLPLHNPPTFSKTLRLFSWNINGIEPFLPPSDKKITSFFKPKNSQNQPEKEPPPSASLRAFLARHNWPEVLFLQEVKIKHGDTKTLASLLSAVNTPLNSTDELASDRTYTLDTVLPEDKYNARGCGGKLYGVTTLIRKDFAQEYVVSARSVPWDLEGRVCVVELHPYHPPSPFSFSSSPSSSLSSNDRKDKDEGRKRKRGGGYNPLALLNIYAVNGTSAPYRSPETGKIVGTRHDHKLAFHSRLRDECLRLQEGGFQVVVAGDLNVARGEGDGFPRLRTFPRQHCVNRVDFNGKFFGGEDNARARAYVGDSDGVDNAEKEGRCLDAVDVWRAMHGKERRYTYHPRTSKKWGESCDRVDLIFVSRGLWESGRVIATGILDSPQERGPSDHAPIWVEVGM</sequence>
<evidence type="ECO:0000256" key="4">
    <source>
        <dbReference type="ARBA" id="ARBA00022842"/>
    </source>
</evidence>
<dbReference type="PROSITE" id="PS51435">
    <property type="entry name" value="AP_NUCLEASE_F1_4"/>
    <property type="match status" value="1"/>
</dbReference>
<feature type="region of interest" description="Disordered" evidence="8">
    <location>
        <begin position="1"/>
        <end position="31"/>
    </location>
</feature>
<feature type="compositionally biased region" description="Pro residues" evidence="8">
    <location>
        <begin position="1"/>
        <end position="10"/>
    </location>
</feature>
<feature type="binding site" evidence="6">
    <location>
        <position position="412"/>
    </location>
    <ligand>
        <name>Mg(2+)</name>
        <dbReference type="ChEBI" id="CHEBI:18420"/>
        <label>1</label>
    </ligand>
</feature>
<dbReference type="InterPro" id="IPR036691">
    <property type="entry name" value="Endo/exonu/phosph_ase_sf"/>
</dbReference>
<feature type="region of interest" description="Disordered" evidence="8">
    <location>
        <begin position="196"/>
        <end position="226"/>
    </location>
</feature>
<evidence type="ECO:0000313" key="10">
    <source>
        <dbReference type="EMBL" id="KAK3389711.1"/>
    </source>
</evidence>
<feature type="region of interest" description="Disordered" evidence="8">
    <location>
        <begin position="59"/>
        <end position="79"/>
    </location>
</feature>
<keyword evidence="2 6" id="KW-0479">Metal-binding</keyword>
<dbReference type="SUPFAM" id="SSF56219">
    <property type="entry name" value="DNase I-like"/>
    <property type="match status" value="1"/>
</dbReference>
<reference evidence="10" key="2">
    <citation type="submission" date="2023-06" db="EMBL/GenBank/DDBJ databases">
        <authorList>
            <consortium name="Lawrence Berkeley National Laboratory"/>
            <person name="Haridas S."/>
            <person name="Hensen N."/>
            <person name="Bonometti L."/>
            <person name="Westerberg I."/>
            <person name="Brannstrom I.O."/>
            <person name="Guillou S."/>
            <person name="Cros-Aarteil S."/>
            <person name="Calhoun S."/>
            <person name="Kuo A."/>
            <person name="Mondo S."/>
            <person name="Pangilinan J."/>
            <person name="Riley R."/>
            <person name="LaButti K."/>
            <person name="Andreopoulos B."/>
            <person name="Lipzen A."/>
            <person name="Chen C."/>
            <person name="Yanf M."/>
            <person name="Daum C."/>
            <person name="Ng V."/>
            <person name="Clum A."/>
            <person name="Steindorff A."/>
            <person name="Ohm R."/>
            <person name="Martin F."/>
            <person name="Silar P."/>
            <person name="Natvig D."/>
            <person name="Lalanne C."/>
            <person name="Gautier V."/>
            <person name="Ament-velasquez S.L."/>
            <person name="Kruys A."/>
            <person name="Hutchinson M.I."/>
            <person name="Powell A.J."/>
            <person name="Barry K."/>
            <person name="Miller A.N."/>
            <person name="Grigoriev I.V."/>
            <person name="Debuchy R."/>
            <person name="Gladieux P."/>
            <person name="Thoren M.H."/>
            <person name="Johannesson H."/>
        </authorList>
    </citation>
    <scope>NUCLEOTIDE SEQUENCE</scope>
    <source>
        <strain evidence="10">CBS 232.78</strain>
    </source>
</reference>
<keyword evidence="11" id="KW-1185">Reference proteome</keyword>
<comment type="caution">
    <text evidence="10">The sequence shown here is derived from an EMBL/GenBank/DDBJ whole genome shotgun (WGS) entry which is preliminary data.</text>
</comment>
<dbReference type="GO" id="GO:0005634">
    <property type="term" value="C:nucleus"/>
    <property type="evidence" value="ECO:0007669"/>
    <property type="project" value="TreeGrafter"/>
</dbReference>
<dbReference type="Proteomes" id="UP001285441">
    <property type="component" value="Unassembled WGS sequence"/>
</dbReference>
<evidence type="ECO:0000256" key="8">
    <source>
        <dbReference type="SAM" id="MobiDB-lite"/>
    </source>
</evidence>
<evidence type="ECO:0000259" key="9">
    <source>
        <dbReference type="Pfam" id="PF03372"/>
    </source>
</evidence>
<dbReference type="GO" id="GO:0008311">
    <property type="term" value="F:double-stranded DNA 3'-5' DNA exonuclease activity"/>
    <property type="evidence" value="ECO:0007669"/>
    <property type="project" value="TreeGrafter"/>
</dbReference>
<evidence type="ECO:0000256" key="5">
    <source>
        <dbReference type="PIRSR" id="PIRSR604808-1"/>
    </source>
</evidence>
<feature type="binding site" evidence="6">
    <location>
        <position position="413"/>
    </location>
    <ligand>
        <name>Mg(2+)</name>
        <dbReference type="ChEBI" id="CHEBI:18420"/>
        <label>1</label>
    </ligand>
</feature>
<comment type="cofactor">
    <cofactor evidence="6">
        <name>Mg(2+)</name>
        <dbReference type="ChEBI" id="CHEBI:18420"/>
    </cofactor>
    <cofactor evidence="6">
        <name>Mn(2+)</name>
        <dbReference type="ChEBI" id="CHEBI:29035"/>
    </cofactor>
    <text evidence="6">Probably binds two magnesium or manganese ions per subunit.</text>
</comment>
<feature type="binding site" evidence="6">
    <location>
        <position position="289"/>
    </location>
    <ligand>
        <name>Mg(2+)</name>
        <dbReference type="ChEBI" id="CHEBI:18420"/>
        <label>1</label>
    </ligand>
</feature>
<proteinExistence type="inferred from homology"/>
<keyword evidence="6" id="KW-0464">Manganese</keyword>
<dbReference type="GO" id="GO:0046872">
    <property type="term" value="F:metal ion binding"/>
    <property type="evidence" value="ECO:0007669"/>
    <property type="project" value="UniProtKB-KW"/>
</dbReference>
<evidence type="ECO:0000256" key="2">
    <source>
        <dbReference type="ARBA" id="ARBA00022723"/>
    </source>
</evidence>
<organism evidence="10 11">
    <name type="scientific">Podospora didyma</name>
    <dbReference type="NCBI Taxonomy" id="330526"/>
    <lineage>
        <taxon>Eukaryota</taxon>
        <taxon>Fungi</taxon>
        <taxon>Dikarya</taxon>
        <taxon>Ascomycota</taxon>
        <taxon>Pezizomycotina</taxon>
        <taxon>Sordariomycetes</taxon>
        <taxon>Sordariomycetidae</taxon>
        <taxon>Sordariales</taxon>
        <taxon>Podosporaceae</taxon>
        <taxon>Podospora</taxon>
    </lineage>
</organism>
<feature type="binding site" evidence="6">
    <location>
        <position position="99"/>
    </location>
    <ligand>
        <name>Mg(2+)</name>
        <dbReference type="ChEBI" id="CHEBI:18420"/>
        <label>1</label>
    </ligand>
</feature>
<reference evidence="10" key="1">
    <citation type="journal article" date="2023" name="Mol. Phylogenet. Evol.">
        <title>Genome-scale phylogeny and comparative genomics of the fungal order Sordariales.</title>
        <authorList>
            <person name="Hensen N."/>
            <person name="Bonometti L."/>
            <person name="Westerberg I."/>
            <person name="Brannstrom I.O."/>
            <person name="Guillou S."/>
            <person name="Cros-Aarteil S."/>
            <person name="Calhoun S."/>
            <person name="Haridas S."/>
            <person name="Kuo A."/>
            <person name="Mondo S."/>
            <person name="Pangilinan J."/>
            <person name="Riley R."/>
            <person name="LaButti K."/>
            <person name="Andreopoulos B."/>
            <person name="Lipzen A."/>
            <person name="Chen C."/>
            <person name="Yan M."/>
            <person name="Daum C."/>
            <person name="Ng V."/>
            <person name="Clum A."/>
            <person name="Steindorff A."/>
            <person name="Ohm R.A."/>
            <person name="Martin F."/>
            <person name="Silar P."/>
            <person name="Natvig D.O."/>
            <person name="Lalanne C."/>
            <person name="Gautier V."/>
            <person name="Ament-Velasquez S.L."/>
            <person name="Kruys A."/>
            <person name="Hutchinson M.I."/>
            <person name="Powell A.J."/>
            <person name="Barry K."/>
            <person name="Miller A.N."/>
            <person name="Grigoriev I.V."/>
            <person name="Debuchy R."/>
            <person name="Gladieux P."/>
            <person name="Hiltunen Thoren M."/>
            <person name="Johannesson H."/>
        </authorList>
    </citation>
    <scope>NUCLEOTIDE SEQUENCE</scope>
    <source>
        <strain evidence="10">CBS 232.78</strain>
    </source>
</reference>
<feature type="binding site" evidence="6">
    <location>
        <position position="44"/>
    </location>
    <ligand>
        <name>Mg(2+)</name>
        <dbReference type="ChEBI" id="CHEBI:18420"/>
        <label>1</label>
    </ligand>
</feature>